<name>A0A068VKS9_COFCA</name>
<gene>
    <name evidence="2" type="ORF">GSCOC_T00013578001</name>
</gene>
<dbReference type="InterPro" id="IPR004853">
    <property type="entry name" value="Sugar_P_trans_dom"/>
</dbReference>
<dbReference type="EMBL" id="HG741855">
    <property type="protein sequence ID" value="CDP21197.1"/>
    <property type="molecule type" value="Genomic_DNA"/>
</dbReference>
<dbReference type="AlphaFoldDB" id="A0A068VKS9"/>
<proteinExistence type="predicted"/>
<dbReference type="PhylomeDB" id="A0A068VKS9"/>
<dbReference type="Proteomes" id="UP000295252">
    <property type="component" value="Unassembled WGS sequence"/>
</dbReference>
<reference evidence="3" key="1">
    <citation type="journal article" date="2014" name="Science">
        <title>The coffee genome provides insight into the convergent evolution of caffeine biosynthesis.</title>
        <authorList>
            <person name="Denoeud F."/>
            <person name="Carretero-Paulet L."/>
            <person name="Dereeper A."/>
            <person name="Droc G."/>
            <person name="Guyot R."/>
            <person name="Pietrella M."/>
            <person name="Zheng C."/>
            <person name="Alberti A."/>
            <person name="Anthony F."/>
            <person name="Aprea G."/>
            <person name="Aury J.M."/>
            <person name="Bento P."/>
            <person name="Bernard M."/>
            <person name="Bocs S."/>
            <person name="Campa C."/>
            <person name="Cenci A."/>
            <person name="Combes M.C."/>
            <person name="Crouzillat D."/>
            <person name="Da Silva C."/>
            <person name="Daddiego L."/>
            <person name="De Bellis F."/>
            <person name="Dussert S."/>
            <person name="Garsmeur O."/>
            <person name="Gayraud T."/>
            <person name="Guignon V."/>
            <person name="Jahn K."/>
            <person name="Jamilloux V."/>
            <person name="Joet T."/>
            <person name="Labadie K."/>
            <person name="Lan T."/>
            <person name="Leclercq J."/>
            <person name="Lepelley M."/>
            <person name="Leroy T."/>
            <person name="Li L.T."/>
            <person name="Librado P."/>
            <person name="Lopez L."/>
            <person name="Munoz A."/>
            <person name="Noel B."/>
            <person name="Pallavicini A."/>
            <person name="Perrotta G."/>
            <person name="Poncet V."/>
            <person name="Pot D."/>
            <person name="Priyono X."/>
            <person name="Rigoreau M."/>
            <person name="Rouard M."/>
            <person name="Rozas J."/>
            <person name="Tranchant-Dubreuil C."/>
            <person name="VanBuren R."/>
            <person name="Zhang Q."/>
            <person name="Andrade A.C."/>
            <person name="Argout X."/>
            <person name="Bertrand B."/>
            <person name="de Kochko A."/>
            <person name="Graziosi G."/>
            <person name="Henry R.J."/>
            <person name="Jayarama X."/>
            <person name="Ming R."/>
            <person name="Nagai C."/>
            <person name="Rounsley S."/>
            <person name="Sankoff D."/>
            <person name="Giuliano G."/>
            <person name="Albert V.A."/>
            <person name="Wincker P."/>
            <person name="Lashermes P."/>
        </authorList>
    </citation>
    <scope>NUCLEOTIDE SEQUENCE [LARGE SCALE GENOMIC DNA]</scope>
    <source>
        <strain evidence="3">cv. DH200-94</strain>
    </source>
</reference>
<accession>A0A068VKS9</accession>
<dbReference type="Pfam" id="PF03151">
    <property type="entry name" value="TPT"/>
    <property type="match status" value="1"/>
</dbReference>
<evidence type="ECO:0000313" key="2">
    <source>
        <dbReference type="EMBL" id="CDP21197.1"/>
    </source>
</evidence>
<sequence length="113" mass="12991">MFCQVCYPTEFFFSDSILNVCLKEKLLRYSYQLTFFLINVHNPTVFGCYLAASTEASINFDAREGAMVSNVGFVLFDIYLKKVCKTLGKLFNLYGWISTISFPVLYPVACRKF</sequence>
<dbReference type="Gramene" id="CDP21197">
    <property type="protein sequence ID" value="CDP21197"/>
    <property type="gene ID" value="GSCOC_T00013578001"/>
</dbReference>
<evidence type="ECO:0000313" key="3">
    <source>
        <dbReference type="Proteomes" id="UP000295252"/>
    </source>
</evidence>
<keyword evidence="3" id="KW-1185">Reference proteome</keyword>
<feature type="domain" description="Sugar phosphate transporter" evidence="1">
    <location>
        <begin position="40"/>
        <end position="109"/>
    </location>
</feature>
<protein>
    <submittedName>
        <fullName evidence="2">DH200=94 genomic scaffold, scaffold_2771</fullName>
    </submittedName>
</protein>
<dbReference type="InParanoid" id="A0A068VKS9"/>
<organism evidence="2 3">
    <name type="scientific">Coffea canephora</name>
    <name type="common">Robusta coffee</name>
    <dbReference type="NCBI Taxonomy" id="49390"/>
    <lineage>
        <taxon>Eukaryota</taxon>
        <taxon>Viridiplantae</taxon>
        <taxon>Streptophyta</taxon>
        <taxon>Embryophyta</taxon>
        <taxon>Tracheophyta</taxon>
        <taxon>Spermatophyta</taxon>
        <taxon>Magnoliopsida</taxon>
        <taxon>eudicotyledons</taxon>
        <taxon>Gunneridae</taxon>
        <taxon>Pentapetalae</taxon>
        <taxon>asterids</taxon>
        <taxon>lamiids</taxon>
        <taxon>Gentianales</taxon>
        <taxon>Rubiaceae</taxon>
        <taxon>Ixoroideae</taxon>
        <taxon>Gardenieae complex</taxon>
        <taxon>Bertiereae - Coffeeae clade</taxon>
        <taxon>Coffeeae</taxon>
        <taxon>Coffea</taxon>
    </lineage>
</organism>
<evidence type="ECO:0000259" key="1">
    <source>
        <dbReference type="Pfam" id="PF03151"/>
    </source>
</evidence>